<dbReference type="InterPro" id="IPR035986">
    <property type="entry name" value="PKD_dom_sf"/>
</dbReference>
<dbReference type="Gene3D" id="2.160.20.10">
    <property type="entry name" value="Single-stranded right-handed beta-helix, Pectin lyase-like"/>
    <property type="match status" value="1"/>
</dbReference>
<evidence type="ECO:0000259" key="2">
    <source>
        <dbReference type="PROSITE" id="PS50093"/>
    </source>
</evidence>
<dbReference type="Gene3D" id="2.60.40.10">
    <property type="entry name" value="Immunoglobulins"/>
    <property type="match status" value="2"/>
</dbReference>
<keyword evidence="4" id="KW-1185">Reference proteome</keyword>
<dbReference type="Proteomes" id="UP000295164">
    <property type="component" value="Unassembled WGS sequence"/>
</dbReference>
<dbReference type="InterPro" id="IPR013783">
    <property type="entry name" value="Ig-like_fold"/>
</dbReference>
<sequence>MHSFYSKLTFLAAFVLCALGAAAQVSVTATTGTLGPTSYTTLKGAFDAINAGTHKGTIQISITGNTTEMATASLLGSTGTASYTSVLIKPAAGTTPVISTGTPFAVALLELNGATNVTIDGSNTQGGITKDLTISNADTLSNCIRLINGASNNAIRNCVIKGSTFNSGVLLISSTTAAAGNNNNLVENNDFTNSSTLRKPIVCIYNTGTSGKPNSNNIYRNNRVMNFATYGIMDGNGSVGYSNNTLIERNEIFGAQGTGASIFGIRINQPTGVQNMTLHANYIHDLSLTSAGTIYGVDFYDVASFRMINNIIRFNDATSSIRAIAQESAASQASVLHNTVVISGTASGAAVSFNYLKNYTSTNDSVFNNIFVNTRVSSGTGKQYAILSSSPGGGLVPFKSNYNDLYSTGNALNFIGGTSATTSSDYTTLSGWQTGNSSDANSISLLPTFVSATDLHISPSAAGNSAFDNKGTNVGVTVDYDAQARSGSTPDIGADEFTYAAACTPPTATLVQVDQAGCPGSNASFLASTTGTAPLTFQWKKQGVGPIAGATTNGIDLPGITAANAGYYYLVVSNACGVDSSGLGSLTVFPRPVSNFTNSVPGCAPATVNFTGTSTISSGNVSSYFYQFGDGQTAQVQNPSNTYAAAGVYNVKLISTSSFNCSDTVTKTVTIGCTTAVSNLQAGISEAALLPTAVRDDATIRVSANRSMTISWTLVDGSGRIVRRFTQAVTNGNGSLRISLNGIAPGSYQLLGYSDKGKATTLRFLKL</sequence>
<dbReference type="InterPro" id="IPR022409">
    <property type="entry name" value="PKD/Chitinase_dom"/>
</dbReference>
<organism evidence="3 4">
    <name type="scientific">Flaviaesturariibacter aridisoli</name>
    <dbReference type="NCBI Taxonomy" id="2545761"/>
    <lineage>
        <taxon>Bacteria</taxon>
        <taxon>Pseudomonadati</taxon>
        <taxon>Bacteroidota</taxon>
        <taxon>Chitinophagia</taxon>
        <taxon>Chitinophagales</taxon>
        <taxon>Chitinophagaceae</taxon>
        <taxon>Flaviaestuariibacter</taxon>
    </lineage>
</organism>
<dbReference type="RefSeq" id="WP_131852097.1">
    <property type="nucleotide sequence ID" value="NZ_SKFH01000014.1"/>
</dbReference>
<dbReference type="InterPro" id="IPR036179">
    <property type="entry name" value="Ig-like_dom_sf"/>
</dbReference>
<feature type="domain" description="PKD" evidence="2">
    <location>
        <begin position="591"/>
        <end position="671"/>
    </location>
</feature>
<dbReference type="CDD" id="cd00146">
    <property type="entry name" value="PKD"/>
    <property type="match status" value="1"/>
</dbReference>
<evidence type="ECO:0000256" key="1">
    <source>
        <dbReference type="SAM" id="SignalP"/>
    </source>
</evidence>
<dbReference type="AlphaFoldDB" id="A0A4R4E2Q7"/>
<dbReference type="InterPro" id="IPR000601">
    <property type="entry name" value="PKD_dom"/>
</dbReference>
<proteinExistence type="predicted"/>
<dbReference type="InterPro" id="IPR006626">
    <property type="entry name" value="PbH1"/>
</dbReference>
<protein>
    <submittedName>
        <fullName evidence="3">PKD domain-containing protein</fullName>
    </submittedName>
</protein>
<gene>
    <name evidence="3" type="ORF">E0486_10345</name>
</gene>
<dbReference type="InterPro" id="IPR011050">
    <property type="entry name" value="Pectin_lyase_fold/virulence"/>
</dbReference>
<dbReference type="OrthoDB" id="626902at2"/>
<accession>A0A4R4E2Q7</accession>
<dbReference type="PROSITE" id="PS50093">
    <property type="entry name" value="PKD"/>
    <property type="match status" value="1"/>
</dbReference>
<feature type="chain" id="PRO_5020661699" evidence="1">
    <location>
        <begin position="24"/>
        <end position="767"/>
    </location>
</feature>
<dbReference type="EMBL" id="SKFH01000014">
    <property type="protein sequence ID" value="TCZ71014.1"/>
    <property type="molecule type" value="Genomic_DNA"/>
</dbReference>
<dbReference type="SUPFAM" id="SSF48726">
    <property type="entry name" value="Immunoglobulin"/>
    <property type="match status" value="1"/>
</dbReference>
<dbReference type="SMART" id="SM00089">
    <property type="entry name" value="PKD"/>
    <property type="match status" value="1"/>
</dbReference>
<dbReference type="SUPFAM" id="SSF51126">
    <property type="entry name" value="Pectin lyase-like"/>
    <property type="match status" value="2"/>
</dbReference>
<dbReference type="Pfam" id="PF18911">
    <property type="entry name" value="PKD_4"/>
    <property type="match status" value="1"/>
</dbReference>
<evidence type="ECO:0000313" key="4">
    <source>
        <dbReference type="Proteomes" id="UP000295164"/>
    </source>
</evidence>
<evidence type="ECO:0000313" key="3">
    <source>
        <dbReference type="EMBL" id="TCZ71014.1"/>
    </source>
</evidence>
<dbReference type="InterPro" id="IPR012334">
    <property type="entry name" value="Pectin_lyas_fold"/>
</dbReference>
<reference evidence="3 4" key="1">
    <citation type="submission" date="2019-03" db="EMBL/GenBank/DDBJ databases">
        <authorList>
            <person name="Kim M.K.M."/>
        </authorList>
    </citation>
    <scope>NUCLEOTIDE SEQUENCE [LARGE SCALE GENOMIC DNA]</scope>
    <source>
        <strain evidence="3 4">17J68-15</strain>
    </source>
</reference>
<comment type="caution">
    <text evidence="3">The sequence shown here is derived from an EMBL/GenBank/DDBJ whole genome shotgun (WGS) entry which is preliminary data.</text>
</comment>
<keyword evidence="1" id="KW-0732">Signal</keyword>
<name>A0A4R4E2Q7_9BACT</name>
<dbReference type="SUPFAM" id="SSF49299">
    <property type="entry name" value="PKD domain"/>
    <property type="match status" value="1"/>
</dbReference>
<dbReference type="SMART" id="SM00710">
    <property type="entry name" value="PbH1"/>
    <property type="match status" value="6"/>
</dbReference>
<feature type="signal peptide" evidence="1">
    <location>
        <begin position="1"/>
        <end position="23"/>
    </location>
</feature>